<protein>
    <submittedName>
        <fullName evidence="5">PD-(D/E)XK nuclease family protein</fullName>
    </submittedName>
</protein>
<gene>
    <name evidence="5" type="ORF">IXB50_17540</name>
</gene>
<dbReference type="InterPro" id="IPR011604">
    <property type="entry name" value="PDDEXK-like_dom_sf"/>
</dbReference>
<dbReference type="AlphaFoldDB" id="A0A947GJS3"/>
<reference evidence="5" key="1">
    <citation type="submission" date="2020-11" db="EMBL/GenBank/DDBJ databases">
        <authorList>
            <person name="Konstantinou D."/>
            <person name="Gkelis S."/>
            <person name="Popin R."/>
            <person name="Fewer D."/>
            <person name="Sivonen K."/>
        </authorList>
    </citation>
    <scope>NUCLEOTIDE SEQUENCE</scope>
    <source>
        <strain evidence="5">TAU-MAC 1115</strain>
    </source>
</reference>
<name>A0A947GJS3_9CYAN</name>
<dbReference type="Pfam" id="PF12705">
    <property type="entry name" value="PDDEXK_1"/>
    <property type="match status" value="1"/>
</dbReference>
<evidence type="ECO:0000259" key="4">
    <source>
        <dbReference type="Pfam" id="PF12705"/>
    </source>
</evidence>
<keyword evidence="2" id="KW-0378">Hydrolase</keyword>
<evidence type="ECO:0000313" key="5">
    <source>
        <dbReference type="EMBL" id="MBT9317230.1"/>
    </source>
</evidence>
<evidence type="ECO:0000313" key="6">
    <source>
        <dbReference type="Proteomes" id="UP000717364"/>
    </source>
</evidence>
<organism evidence="5 6">
    <name type="scientific">Leptothoe spongobia TAU-MAC 1115</name>
    <dbReference type="NCBI Taxonomy" id="1967444"/>
    <lineage>
        <taxon>Bacteria</taxon>
        <taxon>Bacillati</taxon>
        <taxon>Cyanobacteriota</taxon>
        <taxon>Cyanophyceae</taxon>
        <taxon>Nodosilineales</taxon>
        <taxon>Cymatolegaceae</taxon>
        <taxon>Leptothoe</taxon>
        <taxon>Leptothoe spongobia</taxon>
    </lineage>
</organism>
<keyword evidence="1" id="KW-0227">DNA damage</keyword>
<keyword evidence="6" id="KW-1185">Reference proteome</keyword>
<dbReference type="EMBL" id="JADOES010000041">
    <property type="protein sequence ID" value="MBT9317230.1"/>
    <property type="molecule type" value="Genomic_DNA"/>
</dbReference>
<evidence type="ECO:0000256" key="2">
    <source>
        <dbReference type="ARBA" id="ARBA00022806"/>
    </source>
</evidence>
<keyword evidence="2" id="KW-0347">Helicase</keyword>
<dbReference type="Proteomes" id="UP000717364">
    <property type="component" value="Unassembled WGS sequence"/>
</dbReference>
<evidence type="ECO:0000256" key="3">
    <source>
        <dbReference type="ARBA" id="ARBA00023204"/>
    </source>
</evidence>
<reference evidence="5" key="2">
    <citation type="journal article" date="2021" name="Mar. Drugs">
        <title>Genome Reduction and Secondary Metabolism of the Marine Sponge-Associated Cyanobacterium Leptothoe.</title>
        <authorList>
            <person name="Konstantinou D."/>
            <person name="Popin R.V."/>
            <person name="Fewer D.P."/>
            <person name="Sivonen K."/>
            <person name="Gkelis S."/>
        </authorList>
    </citation>
    <scope>NUCLEOTIDE SEQUENCE</scope>
    <source>
        <strain evidence="5">TAU-MAC 1115</strain>
    </source>
</reference>
<accession>A0A947GJS3</accession>
<keyword evidence="2" id="KW-0547">Nucleotide-binding</keyword>
<dbReference type="GO" id="GO:0004386">
    <property type="term" value="F:helicase activity"/>
    <property type="evidence" value="ECO:0007669"/>
    <property type="project" value="UniProtKB-KW"/>
</dbReference>
<dbReference type="RefSeq" id="WP_215610297.1">
    <property type="nucleotide sequence ID" value="NZ_JADOES010000041.1"/>
</dbReference>
<proteinExistence type="predicted"/>
<keyword evidence="3" id="KW-0234">DNA repair</keyword>
<feature type="domain" description="PD-(D/E)XK endonuclease-like" evidence="4">
    <location>
        <begin position="7"/>
        <end position="239"/>
    </location>
</feature>
<keyword evidence="2" id="KW-0067">ATP-binding</keyword>
<comment type="caution">
    <text evidence="5">The sequence shown here is derived from an EMBL/GenBank/DDBJ whole genome shotgun (WGS) entry which is preliminary data.</text>
</comment>
<sequence>MALPILSLSQAHLTLLETCPRRFQYIFDQSLAVPPKPEGQEAALWGSQFHLLMQQQALGMPMAVMATANEDMTAKVEALRQRAPHLFQPEPNEYLRQSEHQRTLAFNGYVFTVIYDLVVLTQESGVIFDWKTYLKPPLKQYLASDWQTRLYLYVLAETSDLDPEQLTMVYWFVRHRDQQGNDLPPSDYRFAYNLQQHDQTRADLLQLTERLSRLRQGGEFPQTQLLDRCCRCPFQIRCQRLDEATLPLDLDAIEEIRLD</sequence>
<dbReference type="Gene3D" id="3.90.320.10">
    <property type="match status" value="1"/>
</dbReference>
<dbReference type="InterPro" id="IPR038726">
    <property type="entry name" value="PDDEXK_AddAB-type"/>
</dbReference>
<dbReference type="GO" id="GO:0006281">
    <property type="term" value="P:DNA repair"/>
    <property type="evidence" value="ECO:0007669"/>
    <property type="project" value="UniProtKB-KW"/>
</dbReference>
<evidence type="ECO:0000256" key="1">
    <source>
        <dbReference type="ARBA" id="ARBA00022763"/>
    </source>
</evidence>